<dbReference type="RefSeq" id="WP_311514005.1">
    <property type="nucleotide sequence ID" value="NZ_JAVREP010000024.1"/>
</dbReference>
<evidence type="ECO:0000313" key="1">
    <source>
        <dbReference type="EMBL" id="MDT0331516.1"/>
    </source>
</evidence>
<name>A0ABU2MFP6_9ACTN</name>
<protein>
    <submittedName>
        <fullName evidence="1">Uncharacterized protein</fullName>
    </submittedName>
</protein>
<dbReference type="EMBL" id="JAVREP010000024">
    <property type="protein sequence ID" value="MDT0331516.1"/>
    <property type="molecule type" value="Genomic_DNA"/>
</dbReference>
<comment type="caution">
    <text evidence="1">The sequence shown here is derived from an EMBL/GenBank/DDBJ whole genome shotgun (WGS) entry which is preliminary data.</text>
</comment>
<dbReference type="Proteomes" id="UP001183390">
    <property type="component" value="Unassembled WGS sequence"/>
</dbReference>
<evidence type="ECO:0000313" key="2">
    <source>
        <dbReference type="Proteomes" id="UP001183390"/>
    </source>
</evidence>
<accession>A0ABU2MFP6</accession>
<proteinExistence type="predicted"/>
<sequence>MYARPPLRVLFEGLSAIERREDVAWVRVRPHPEPLECGDLARAAGEATSAPSASCARVREGEVT</sequence>
<organism evidence="1 2">
    <name type="scientific">Nocardiopsis lambiniae</name>
    <dbReference type="NCBI Taxonomy" id="3075539"/>
    <lineage>
        <taxon>Bacteria</taxon>
        <taxon>Bacillati</taxon>
        <taxon>Actinomycetota</taxon>
        <taxon>Actinomycetes</taxon>
        <taxon>Streptosporangiales</taxon>
        <taxon>Nocardiopsidaceae</taxon>
        <taxon>Nocardiopsis</taxon>
    </lineage>
</organism>
<gene>
    <name evidence="1" type="ORF">RM479_24160</name>
</gene>
<reference evidence="2" key="1">
    <citation type="submission" date="2023-07" db="EMBL/GenBank/DDBJ databases">
        <title>30 novel species of actinomycetes from the DSMZ collection.</title>
        <authorList>
            <person name="Nouioui I."/>
        </authorList>
    </citation>
    <scope>NUCLEOTIDE SEQUENCE [LARGE SCALE GENOMIC DNA]</scope>
    <source>
        <strain evidence="2">DSM 44743</strain>
    </source>
</reference>
<keyword evidence="2" id="KW-1185">Reference proteome</keyword>